<dbReference type="InterPro" id="IPR050270">
    <property type="entry name" value="DegV_domain_contain"/>
</dbReference>
<reference evidence="3 4" key="1">
    <citation type="journal article" date="2014" name="PLoS ONE">
        <title>Reduction of Hydrogen Peroxide Accumulation and Toxicity by a Catalase from Mycoplasma iowae.</title>
        <authorList>
            <person name="Pritchard R.E."/>
            <person name="Prassinos A.J."/>
            <person name="Osborne J.D."/>
            <person name="Raviv Z."/>
            <person name="Balish M.F."/>
        </authorList>
    </citation>
    <scope>NUCLEOTIDE SEQUENCE [LARGE SCALE GENOMIC DNA]</scope>
    <source>
        <strain evidence="3 4">DK-CPA</strain>
    </source>
</reference>
<dbReference type="PANTHER" id="PTHR33434">
    <property type="entry name" value="DEGV DOMAIN-CONTAINING PROTEIN DR_1986-RELATED"/>
    <property type="match status" value="1"/>
</dbReference>
<dbReference type="Gene3D" id="3.40.50.10170">
    <property type="match status" value="1"/>
</dbReference>
<dbReference type="GO" id="GO:0008289">
    <property type="term" value="F:lipid binding"/>
    <property type="evidence" value="ECO:0007669"/>
    <property type="project" value="UniProtKB-KW"/>
</dbReference>
<feature type="transmembrane region" description="Helical" evidence="2">
    <location>
        <begin position="20"/>
        <end position="39"/>
    </location>
</feature>
<evidence type="ECO:0000256" key="1">
    <source>
        <dbReference type="ARBA" id="ARBA00023121"/>
    </source>
</evidence>
<dbReference type="PANTHER" id="PTHR33434:SF2">
    <property type="entry name" value="FATTY ACID-BINDING PROTEIN TM_1468"/>
    <property type="match status" value="1"/>
</dbReference>
<dbReference type="PROSITE" id="PS51482">
    <property type="entry name" value="DEGV"/>
    <property type="match status" value="1"/>
</dbReference>
<evidence type="ECO:0000313" key="3">
    <source>
        <dbReference type="EMBL" id="KFB07939.1"/>
    </source>
</evidence>
<keyword evidence="2" id="KW-0812">Transmembrane</keyword>
<dbReference type="NCBIfam" id="TIGR00762">
    <property type="entry name" value="DegV"/>
    <property type="match status" value="1"/>
</dbReference>
<dbReference type="Proteomes" id="UP000028523">
    <property type="component" value="Unassembled WGS sequence"/>
</dbReference>
<dbReference type="Pfam" id="PF02645">
    <property type="entry name" value="DegV"/>
    <property type="match status" value="1"/>
</dbReference>
<dbReference type="InterPro" id="IPR003797">
    <property type="entry name" value="DegV"/>
</dbReference>
<sequence>MFLLIDKLILIQINNNIIKLIYNVIYLIIKIYILFLCFLGEFMGMKKYAFIVDSSIAYVDEIANNPDIYKVCFDITDSENKTYEDNDKDITSSEIIEKFSRGILFKTNAVSPGKVMVLLEDLINEYENIFVFTISSGLSSYYDNVKYFEEEPEFKGKVHIIDTCEIGYGITNIVLESKKMLDENASVDDVIEYAKNAYKKNFTMLSCESWTPLAKSGRAPSAVAKLLNIAKTKPIIQFYVKNKLGGVAKSFETTIKKIISSFDKTFNSPRGSKIASVVFYNNNIDNDHAEFARKTLSNSLDFPISSIVENTSPNLVLVYTANKSFGIHIRVK</sequence>
<proteinExistence type="predicted"/>
<evidence type="ECO:0000256" key="2">
    <source>
        <dbReference type="SAM" id="Phobius"/>
    </source>
</evidence>
<keyword evidence="1" id="KW-0446">Lipid-binding</keyword>
<dbReference type="InterPro" id="IPR043168">
    <property type="entry name" value="DegV_C"/>
</dbReference>
<organism evidence="3 4">
    <name type="scientific">Malacoplasma iowae DK-CPA</name>
    <dbReference type="NCBI Taxonomy" id="1394179"/>
    <lineage>
        <taxon>Bacteria</taxon>
        <taxon>Bacillati</taxon>
        <taxon>Mycoplasmatota</taxon>
        <taxon>Mycoplasmoidales</taxon>
        <taxon>Mycoplasmoidaceae</taxon>
        <taxon>Malacoplasma</taxon>
    </lineage>
</organism>
<keyword evidence="4" id="KW-1185">Reference proteome</keyword>
<protein>
    <submittedName>
        <fullName evidence="3">EDD domain protein, DegV family</fullName>
    </submittedName>
</protein>
<name>A0A084U4Q3_MALIO</name>
<evidence type="ECO:0000313" key="4">
    <source>
        <dbReference type="Proteomes" id="UP000028523"/>
    </source>
</evidence>
<keyword evidence="2" id="KW-1133">Transmembrane helix</keyword>
<dbReference type="AlphaFoldDB" id="A0A084U4Q3"/>
<keyword evidence="2" id="KW-0472">Membrane</keyword>
<dbReference type="SUPFAM" id="SSF82549">
    <property type="entry name" value="DAK1/DegV-like"/>
    <property type="match status" value="1"/>
</dbReference>
<gene>
    <name evidence="3" type="ORF">P271_804</name>
</gene>
<accession>A0A084U4Q3</accession>
<dbReference type="Gene3D" id="3.30.1180.10">
    <property type="match status" value="1"/>
</dbReference>
<dbReference type="EMBL" id="AWQU01000043">
    <property type="protein sequence ID" value="KFB07939.1"/>
    <property type="molecule type" value="Genomic_DNA"/>
</dbReference>
<comment type="caution">
    <text evidence="3">The sequence shown here is derived from an EMBL/GenBank/DDBJ whole genome shotgun (WGS) entry which is preliminary data.</text>
</comment>